<evidence type="ECO:0000313" key="2">
    <source>
        <dbReference type="Proteomes" id="UP000656077"/>
    </source>
</evidence>
<name>A0A964RNG7_9CLOT</name>
<evidence type="ECO:0000313" key="1">
    <source>
        <dbReference type="EMBL" id="MVX64901.1"/>
    </source>
</evidence>
<proteinExistence type="predicted"/>
<dbReference type="RefSeq" id="WP_160359732.1">
    <property type="nucleotide sequence ID" value="NZ_WSRQ01000023.1"/>
</dbReference>
<comment type="caution">
    <text evidence="1">The sequence shown here is derived from an EMBL/GenBank/DDBJ whole genome shotgun (WGS) entry which is preliminary data.</text>
</comment>
<dbReference type="EMBL" id="WSRQ01000023">
    <property type="protein sequence ID" value="MVX64901.1"/>
    <property type="molecule type" value="Genomic_DNA"/>
</dbReference>
<accession>A0A964RNG7</accession>
<dbReference type="AlphaFoldDB" id="A0A964RNG7"/>
<sequence length="160" mass="18256">MNYWQISAGDGKTDIVDIFFKLNVALIGPGSEGDYFDNKEKYSDMGIDGQLVERFANQVKIGDILVLKHIKNPVTKFWEILAVGEVVGPYRFEPIFDNVDYDGWAVQHCRRVKWYKPEKEVFVEKGGAPVRIQSLGNDNPMKKKAEEVIEEARKLGICPF</sequence>
<gene>
    <name evidence="1" type="ORF">GKZ28_14480</name>
</gene>
<reference evidence="1" key="1">
    <citation type="submission" date="2019-12" db="EMBL/GenBank/DDBJ databases">
        <title>Microbes associate with the intestines of laboratory mice.</title>
        <authorList>
            <person name="Navarre W."/>
            <person name="Wong E."/>
        </authorList>
    </citation>
    <scope>NUCLEOTIDE SEQUENCE</scope>
    <source>
        <strain evidence="1">NM79_F5</strain>
    </source>
</reference>
<protein>
    <submittedName>
        <fullName evidence="1">Uncharacterized protein</fullName>
    </submittedName>
</protein>
<dbReference type="Proteomes" id="UP000656077">
    <property type="component" value="Unassembled WGS sequence"/>
</dbReference>
<organism evidence="1 2">
    <name type="scientific">Clostridium chromiireducens</name>
    <dbReference type="NCBI Taxonomy" id="225345"/>
    <lineage>
        <taxon>Bacteria</taxon>
        <taxon>Bacillati</taxon>
        <taxon>Bacillota</taxon>
        <taxon>Clostridia</taxon>
        <taxon>Eubacteriales</taxon>
        <taxon>Clostridiaceae</taxon>
        <taxon>Clostridium</taxon>
    </lineage>
</organism>